<gene>
    <name evidence="2" type="ORF">METEAL_40550</name>
</gene>
<proteinExistence type="predicted"/>
<dbReference type="PROSITE" id="PS51708">
    <property type="entry name" value="CHAD"/>
    <property type="match status" value="1"/>
</dbReference>
<sequence length="299" mass="32877">MHALELSILLHRALEARVEHLAGLLADPAWPSDPERLHQVRVGSRRVRAVLDLVRPELYPGFRRQGRKLRALTRALGLTRELDVHSAWLERLAVPGLATGSAREHALEVLDARRARARRAMARNLEGNPCRHLSDLLEVPSLPDPFVPGNLAQEVWDALDPMLEAAFSPLPGLLGREDPPALHAARIRAKRLRYTLEILAAAFPAPPVEGLRQLRELQTALGEHHDLAMLEGFLQELQEGLAARARAKLASGTLELLAYAGEARLGAFERFRAAAAAMPEEAFRASLREGLGLPGEGKP</sequence>
<name>A0AA48GZU2_9BACT</name>
<dbReference type="KEGG" id="msil:METEAL_40550"/>
<evidence type="ECO:0000259" key="1">
    <source>
        <dbReference type="PROSITE" id="PS51708"/>
    </source>
</evidence>
<dbReference type="RefSeq" id="WP_316413554.1">
    <property type="nucleotide sequence ID" value="NZ_AP027080.1"/>
</dbReference>
<dbReference type="EMBL" id="AP027080">
    <property type="protein sequence ID" value="BDU74881.1"/>
    <property type="molecule type" value="Genomic_DNA"/>
</dbReference>
<dbReference type="Gene3D" id="1.40.20.10">
    <property type="entry name" value="CHAD domain"/>
    <property type="match status" value="1"/>
</dbReference>
<evidence type="ECO:0000313" key="3">
    <source>
        <dbReference type="Proteomes" id="UP001238179"/>
    </source>
</evidence>
<organism evidence="2 3">
    <name type="scientific">Mesoterricola silvestris</name>
    <dbReference type="NCBI Taxonomy" id="2927979"/>
    <lineage>
        <taxon>Bacteria</taxon>
        <taxon>Pseudomonadati</taxon>
        <taxon>Acidobacteriota</taxon>
        <taxon>Holophagae</taxon>
        <taxon>Holophagales</taxon>
        <taxon>Holophagaceae</taxon>
        <taxon>Mesoterricola</taxon>
    </lineage>
</organism>
<accession>A0AA48GZU2</accession>
<evidence type="ECO:0000313" key="2">
    <source>
        <dbReference type="EMBL" id="BDU74881.1"/>
    </source>
</evidence>
<dbReference type="Pfam" id="PF05235">
    <property type="entry name" value="CHAD"/>
    <property type="match status" value="1"/>
</dbReference>
<reference evidence="3" key="1">
    <citation type="journal article" date="2023" name="Int. J. Syst. Evol. Microbiol.">
        <title>Mesoterricola silvestris gen. nov., sp. nov., Mesoterricola sediminis sp. nov., Geothrix oryzae sp. nov., Geothrix edaphica sp. nov., Geothrix rubra sp. nov., and Geothrix limicola sp. nov., six novel members of Acidobacteriota isolated from soils.</title>
        <authorList>
            <person name="Itoh H."/>
            <person name="Sugisawa Y."/>
            <person name="Mise K."/>
            <person name="Xu Z."/>
            <person name="Kuniyasu M."/>
            <person name="Ushijima N."/>
            <person name="Kawano K."/>
            <person name="Kobayashi E."/>
            <person name="Shiratori Y."/>
            <person name="Masuda Y."/>
            <person name="Senoo K."/>
        </authorList>
    </citation>
    <scope>NUCLEOTIDE SEQUENCE [LARGE SCALE GENOMIC DNA]</scope>
    <source>
        <strain evidence="3">W79</strain>
    </source>
</reference>
<dbReference type="InterPro" id="IPR007899">
    <property type="entry name" value="CHAD_dom"/>
</dbReference>
<dbReference type="Proteomes" id="UP001238179">
    <property type="component" value="Chromosome"/>
</dbReference>
<dbReference type="AlphaFoldDB" id="A0AA48GZU2"/>
<dbReference type="PANTHER" id="PTHR39339:SF1">
    <property type="entry name" value="CHAD DOMAIN-CONTAINING PROTEIN"/>
    <property type="match status" value="1"/>
</dbReference>
<dbReference type="SMART" id="SM00880">
    <property type="entry name" value="CHAD"/>
    <property type="match status" value="1"/>
</dbReference>
<feature type="domain" description="CHAD" evidence="1">
    <location>
        <begin position="3"/>
        <end position="276"/>
    </location>
</feature>
<dbReference type="PANTHER" id="PTHR39339">
    <property type="entry name" value="SLR1444 PROTEIN"/>
    <property type="match status" value="1"/>
</dbReference>
<keyword evidence="3" id="KW-1185">Reference proteome</keyword>
<dbReference type="InterPro" id="IPR038186">
    <property type="entry name" value="CHAD_dom_sf"/>
</dbReference>
<protein>
    <recommendedName>
        <fullName evidence="1">CHAD domain-containing protein</fullName>
    </recommendedName>
</protein>